<reference evidence="1" key="1">
    <citation type="submission" date="2019-08" db="EMBL/GenBank/DDBJ databases">
        <authorList>
            <person name="Kucharzyk K."/>
            <person name="Murdoch R.W."/>
            <person name="Higgins S."/>
            <person name="Loffler F."/>
        </authorList>
    </citation>
    <scope>NUCLEOTIDE SEQUENCE</scope>
</reference>
<gene>
    <name evidence="1" type="ORF">SDC9_104483</name>
</gene>
<name>A0A645AWW6_9ZZZZ</name>
<organism evidence="1">
    <name type="scientific">bioreactor metagenome</name>
    <dbReference type="NCBI Taxonomy" id="1076179"/>
    <lineage>
        <taxon>unclassified sequences</taxon>
        <taxon>metagenomes</taxon>
        <taxon>ecological metagenomes</taxon>
    </lineage>
</organism>
<dbReference type="EMBL" id="VSSQ01016380">
    <property type="protein sequence ID" value="MPM57660.1"/>
    <property type="molecule type" value="Genomic_DNA"/>
</dbReference>
<dbReference type="AlphaFoldDB" id="A0A645AWW6"/>
<evidence type="ECO:0000313" key="1">
    <source>
        <dbReference type="EMBL" id="MPM57660.1"/>
    </source>
</evidence>
<accession>A0A645AWW6</accession>
<comment type="caution">
    <text evidence="1">The sequence shown here is derived from an EMBL/GenBank/DDBJ whole genome shotgun (WGS) entry which is preliminary data.</text>
</comment>
<sequence length="93" mass="10598">MRGYRYAVINTQIGLGVVCISVVSTHRNAKRSQIPDCFQGLRHLRCQRHQFQPTATVVIHRFGMIQVNRFIIGIIRIALLTNPRTPGTFGMYS</sequence>
<proteinExistence type="predicted"/>
<protein>
    <submittedName>
        <fullName evidence="1">Uncharacterized protein</fullName>
    </submittedName>
</protein>